<organism evidence="2 3">
    <name type="scientific">Crucibulum laeve</name>
    <dbReference type="NCBI Taxonomy" id="68775"/>
    <lineage>
        <taxon>Eukaryota</taxon>
        <taxon>Fungi</taxon>
        <taxon>Dikarya</taxon>
        <taxon>Basidiomycota</taxon>
        <taxon>Agaricomycotina</taxon>
        <taxon>Agaricomycetes</taxon>
        <taxon>Agaricomycetidae</taxon>
        <taxon>Agaricales</taxon>
        <taxon>Agaricineae</taxon>
        <taxon>Nidulariaceae</taxon>
        <taxon>Crucibulum</taxon>
    </lineage>
</organism>
<name>A0A5C3MFE6_9AGAR</name>
<sequence>MHAQNTASSTSVFVLDVGKRFLKFSFVGLVILGTSIATAFEATHMWVEHNSLAPEKDEEIKKWQWDLGAEHWTGDPVKGGTDPGLGIKGRHMLRAAWMAYNWGVGSGAAATGTDSEPGRSGANIIHIIDARIQRAEVFLRNALYFAEASSSKLHSHTLPQILTLHAAMLENLGTALLPDSRIAYERAWAGLSGKGLFAAQVAEKVGEVCSRLGLGNEAVEWWKRAIQLSTEEKYNRTYDEDIHVPQTAPASPLGQRILAKSLVALSAYYAQSGQLSKAQSVEENALDLIRSIPQPSSLASASPPQALHALFLLQRSSLLSIHLAEVIYARRKSQVTCMQYLTAAAESSERVARVLVGLSPHGADEFNLHNPIPVEKSQLSAVYTSSSSMNKAAKGLLRDSLRTAAEAWNLLGILHEEREGPGSKTSLGCFQRAVGWAGVPTTEDPSIRTAAEGILKAEWNVFWGNYTRAKHAAERQTKK</sequence>
<keyword evidence="3" id="KW-1185">Reference proteome</keyword>
<feature type="transmembrane region" description="Helical" evidence="1">
    <location>
        <begin position="21"/>
        <end position="40"/>
    </location>
</feature>
<evidence type="ECO:0000313" key="2">
    <source>
        <dbReference type="EMBL" id="TFK42588.1"/>
    </source>
</evidence>
<dbReference type="Proteomes" id="UP000308652">
    <property type="component" value="Unassembled WGS sequence"/>
</dbReference>
<dbReference type="OrthoDB" id="2524554at2759"/>
<dbReference type="EMBL" id="ML213592">
    <property type="protein sequence ID" value="TFK42588.1"/>
    <property type="molecule type" value="Genomic_DNA"/>
</dbReference>
<dbReference type="AlphaFoldDB" id="A0A5C3MFE6"/>
<evidence type="ECO:0000313" key="3">
    <source>
        <dbReference type="Proteomes" id="UP000308652"/>
    </source>
</evidence>
<evidence type="ECO:0000256" key="1">
    <source>
        <dbReference type="SAM" id="Phobius"/>
    </source>
</evidence>
<accession>A0A5C3MFE6</accession>
<keyword evidence="1" id="KW-0472">Membrane</keyword>
<proteinExistence type="predicted"/>
<keyword evidence="1" id="KW-0812">Transmembrane</keyword>
<protein>
    <submittedName>
        <fullName evidence="2">Uncharacterized protein</fullName>
    </submittedName>
</protein>
<gene>
    <name evidence="2" type="ORF">BDQ12DRAFT_676461</name>
</gene>
<reference evidence="2 3" key="1">
    <citation type="journal article" date="2019" name="Nat. Ecol. Evol.">
        <title>Megaphylogeny resolves global patterns of mushroom evolution.</title>
        <authorList>
            <person name="Varga T."/>
            <person name="Krizsan K."/>
            <person name="Foldi C."/>
            <person name="Dima B."/>
            <person name="Sanchez-Garcia M."/>
            <person name="Sanchez-Ramirez S."/>
            <person name="Szollosi G.J."/>
            <person name="Szarkandi J.G."/>
            <person name="Papp V."/>
            <person name="Albert L."/>
            <person name="Andreopoulos W."/>
            <person name="Angelini C."/>
            <person name="Antonin V."/>
            <person name="Barry K.W."/>
            <person name="Bougher N.L."/>
            <person name="Buchanan P."/>
            <person name="Buyck B."/>
            <person name="Bense V."/>
            <person name="Catcheside P."/>
            <person name="Chovatia M."/>
            <person name="Cooper J."/>
            <person name="Damon W."/>
            <person name="Desjardin D."/>
            <person name="Finy P."/>
            <person name="Geml J."/>
            <person name="Haridas S."/>
            <person name="Hughes K."/>
            <person name="Justo A."/>
            <person name="Karasinski D."/>
            <person name="Kautmanova I."/>
            <person name="Kiss B."/>
            <person name="Kocsube S."/>
            <person name="Kotiranta H."/>
            <person name="LaButti K.M."/>
            <person name="Lechner B.E."/>
            <person name="Liimatainen K."/>
            <person name="Lipzen A."/>
            <person name="Lukacs Z."/>
            <person name="Mihaltcheva S."/>
            <person name="Morgado L.N."/>
            <person name="Niskanen T."/>
            <person name="Noordeloos M.E."/>
            <person name="Ohm R.A."/>
            <person name="Ortiz-Santana B."/>
            <person name="Ovrebo C."/>
            <person name="Racz N."/>
            <person name="Riley R."/>
            <person name="Savchenko A."/>
            <person name="Shiryaev A."/>
            <person name="Soop K."/>
            <person name="Spirin V."/>
            <person name="Szebenyi C."/>
            <person name="Tomsovsky M."/>
            <person name="Tulloss R.E."/>
            <person name="Uehling J."/>
            <person name="Grigoriev I.V."/>
            <person name="Vagvolgyi C."/>
            <person name="Papp T."/>
            <person name="Martin F.M."/>
            <person name="Miettinen O."/>
            <person name="Hibbett D.S."/>
            <person name="Nagy L.G."/>
        </authorList>
    </citation>
    <scope>NUCLEOTIDE SEQUENCE [LARGE SCALE GENOMIC DNA]</scope>
    <source>
        <strain evidence="2 3">CBS 166.37</strain>
    </source>
</reference>
<keyword evidence="1" id="KW-1133">Transmembrane helix</keyword>